<name>A0ABS4DH93_9CHLR</name>
<evidence type="ECO:0000256" key="1">
    <source>
        <dbReference type="ARBA" id="ARBA00004496"/>
    </source>
</evidence>
<evidence type="ECO:0000313" key="11">
    <source>
        <dbReference type="EMBL" id="MBP1468797.1"/>
    </source>
</evidence>
<sequence length="616" mass="66238">MPDRVAQLSLPHPSNGQSDASSVANDDAGLPVLPAEPGRPSSSAPAPAEESLPSPDDPSFGLAWGQVRSVYPKYAFARIPQFGLVFLHRSAWPEGVTTLEVGQYLTCEVRQQPRGFYGVAVQLRDAPPGPAREHLELESAPIGHALGIVEAVHASYAFLATRQFGSVFLHHSAWPAGITALEVGQVLTCAIHEQPRGFYGRAAAFFDDAMPPDEAAWVATLPPALQAPQRPRGGRFPSPDDSVLGAALGRVITVQPTYAFVRTRAFGAVFLHASAWPEGVTTFAVGQYLACEVRENARGRYGVAVRPLAWPLADAQVALLPPCAAEPIRRMTTPVDDRATVLAQIVTRMQETNPVAITRLGYLLDYLGPEQLEAFLVATEQIEAQGGLLVRDGSRRRTPGGVLFALLKEQLPPAARKIVFPYLLGRRSTKRPRAQSAARAEPTSDPLAAAVPPTPPPVEARPDPGVTWATRGEVVTEARQHEQGTVMNVKVTLTGRPEHVVERGKVVTLLLEHRGPVPALPKGVPVPEHVPTTSYLVYVSQKQWQPVAEALRNPELRMLIEGFPFWDAAINAIAVHTMMIKVIQPKAKAKAQDTAGGPTATEGAEAAPAADLRSFS</sequence>
<evidence type="ECO:0000256" key="7">
    <source>
        <dbReference type="ARBA" id="ARBA00022927"/>
    </source>
</evidence>
<evidence type="ECO:0000313" key="12">
    <source>
        <dbReference type="Proteomes" id="UP001193081"/>
    </source>
</evidence>
<keyword evidence="7" id="KW-0653">Protein transport</keyword>
<evidence type="ECO:0000256" key="5">
    <source>
        <dbReference type="ARBA" id="ARBA00022490"/>
    </source>
</evidence>
<feature type="region of interest" description="Disordered" evidence="9">
    <location>
        <begin position="430"/>
        <end position="466"/>
    </location>
</feature>
<keyword evidence="6" id="KW-0694">RNA-binding</keyword>
<evidence type="ECO:0000256" key="9">
    <source>
        <dbReference type="SAM" id="MobiDB-lite"/>
    </source>
</evidence>
<reference evidence="11 12" key="1">
    <citation type="submission" date="2021-03" db="EMBL/GenBank/DDBJ databases">
        <authorList>
            <person name="Grouzdev D.S."/>
        </authorList>
    </citation>
    <scope>NUCLEOTIDE SEQUENCE [LARGE SCALE GENOMIC DNA]</scope>
    <source>
        <strain evidence="11 12">M50-1</strain>
    </source>
</reference>
<feature type="region of interest" description="Disordered" evidence="9">
    <location>
        <begin position="593"/>
        <end position="616"/>
    </location>
</feature>
<dbReference type="Pfam" id="PF10258">
    <property type="entry name" value="PHAX_RNA-bd"/>
    <property type="match status" value="1"/>
</dbReference>
<dbReference type="Proteomes" id="UP001193081">
    <property type="component" value="Unassembled WGS sequence"/>
</dbReference>
<accession>A0ABS4DH93</accession>
<feature type="compositionally biased region" description="Polar residues" evidence="9">
    <location>
        <begin position="12"/>
        <end position="24"/>
    </location>
</feature>
<dbReference type="InterPro" id="IPR038092">
    <property type="entry name" value="PHAX_RNA-binding_sf"/>
</dbReference>
<dbReference type="RefSeq" id="WP_135481907.1">
    <property type="nucleotide sequence ID" value="NZ_SIJK02000096.1"/>
</dbReference>
<evidence type="ECO:0000259" key="10">
    <source>
        <dbReference type="Pfam" id="PF10258"/>
    </source>
</evidence>
<keyword evidence="5" id="KW-0963">Cytoplasm</keyword>
<evidence type="ECO:0000256" key="4">
    <source>
        <dbReference type="ARBA" id="ARBA00022448"/>
    </source>
</evidence>
<dbReference type="Gene3D" id="1.10.10.1440">
    <property type="entry name" value="PHAX RNA-binding domain"/>
    <property type="match status" value="1"/>
</dbReference>
<dbReference type="EMBL" id="SIJK02000096">
    <property type="protein sequence ID" value="MBP1468797.1"/>
    <property type="molecule type" value="Genomic_DNA"/>
</dbReference>
<comment type="similarity">
    <text evidence="2">Belongs to the PHAX family.</text>
</comment>
<evidence type="ECO:0000256" key="2">
    <source>
        <dbReference type="ARBA" id="ARBA00006094"/>
    </source>
</evidence>
<evidence type="ECO:0000256" key="6">
    <source>
        <dbReference type="ARBA" id="ARBA00022884"/>
    </source>
</evidence>
<dbReference type="InterPro" id="IPR019385">
    <property type="entry name" value="PHAX_RNA-binding_domain"/>
</dbReference>
<keyword evidence="12" id="KW-1185">Reference proteome</keyword>
<protein>
    <recommendedName>
        <fullName evidence="3">Phosphorylated adapter RNA export protein</fullName>
    </recommendedName>
    <alternativeName>
        <fullName evidence="8">RNA U small nuclear RNA export adapter protein</fullName>
    </alternativeName>
</protein>
<feature type="region of interest" description="Disordered" evidence="9">
    <location>
        <begin position="1"/>
        <end position="57"/>
    </location>
</feature>
<feature type="compositionally biased region" description="Low complexity" evidence="9">
    <location>
        <begin position="594"/>
        <end position="610"/>
    </location>
</feature>
<feature type="domain" description="Phosphorylated adapter RNA export protein RNA-binding" evidence="10">
    <location>
        <begin position="342"/>
        <end position="420"/>
    </location>
</feature>
<comment type="caution">
    <text evidence="11">The sequence shown here is derived from an EMBL/GenBank/DDBJ whole genome shotgun (WGS) entry which is preliminary data.</text>
</comment>
<keyword evidence="4" id="KW-0813">Transport</keyword>
<organism evidence="11 12">
    <name type="scientific">Candidatus Chloroploca mongolica</name>
    <dbReference type="NCBI Taxonomy" id="2528176"/>
    <lineage>
        <taxon>Bacteria</taxon>
        <taxon>Bacillati</taxon>
        <taxon>Chloroflexota</taxon>
        <taxon>Chloroflexia</taxon>
        <taxon>Chloroflexales</taxon>
        <taxon>Chloroflexineae</taxon>
        <taxon>Oscillochloridaceae</taxon>
        <taxon>Candidatus Chloroploca</taxon>
    </lineage>
</organism>
<dbReference type="PANTHER" id="PTHR13135:SF0">
    <property type="entry name" value="PHOSPHORYLATED ADAPTER RNA EXPORT PROTEIN"/>
    <property type="match status" value="1"/>
</dbReference>
<dbReference type="InterPro" id="IPR039047">
    <property type="entry name" value="PHAX"/>
</dbReference>
<evidence type="ECO:0000256" key="3">
    <source>
        <dbReference type="ARBA" id="ARBA00016856"/>
    </source>
</evidence>
<evidence type="ECO:0000256" key="8">
    <source>
        <dbReference type="ARBA" id="ARBA00030834"/>
    </source>
</evidence>
<dbReference type="PANTHER" id="PTHR13135">
    <property type="entry name" value="CYTOSOLIC RESINIFERATOXIN BINDING PROTEIN RBP-26"/>
    <property type="match status" value="1"/>
</dbReference>
<proteinExistence type="inferred from homology"/>
<feature type="compositionally biased region" description="Low complexity" evidence="9">
    <location>
        <begin position="35"/>
        <end position="54"/>
    </location>
</feature>
<gene>
    <name evidence="11" type="ORF">EYB53_024010</name>
</gene>
<comment type="subcellular location">
    <subcellularLocation>
        <location evidence="1">Cytoplasm</location>
    </subcellularLocation>
</comment>